<dbReference type="PROSITE" id="PS00108">
    <property type="entry name" value="PROTEIN_KINASE_ST"/>
    <property type="match status" value="1"/>
</dbReference>
<name>A0A8S3IJ34_9BILA</name>
<reference evidence="6" key="1">
    <citation type="submission" date="2021-02" db="EMBL/GenBank/DDBJ databases">
        <authorList>
            <person name="Nowell W R."/>
        </authorList>
    </citation>
    <scope>NUCLEOTIDE SEQUENCE</scope>
</reference>
<protein>
    <recommendedName>
        <fullName evidence="5">Protein kinase domain-containing protein</fullName>
    </recommendedName>
</protein>
<feature type="domain" description="Protein kinase" evidence="5">
    <location>
        <begin position="1"/>
        <end position="124"/>
    </location>
</feature>
<dbReference type="InterPro" id="IPR011009">
    <property type="entry name" value="Kinase-like_dom_sf"/>
</dbReference>
<dbReference type="PROSITE" id="PS50011">
    <property type="entry name" value="PROTEIN_KINASE_DOM"/>
    <property type="match status" value="1"/>
</dbReference>
<dbReference type="GO" id="GO:0007094">
    <property type="term" value="P:mitotic spindle assembly checkpoint signaling"/>
    <property type="evidence" value="ECO:0007669"/>
    <property type="project" value="InterPro"/>
</dbReference>
<keyword evidence="4" id="KW-0137">Centromere</keyword>
<sequence length="124" mass="15163">IQHPPTVWEFYILTELSRRSVRKAGQFDLNQRIPTVYRLIEYNDYSVMFMQRAPQTLLVCNNSRKELVSYGSDFANYHISRDRYVPLCYQLYYSIEMLRIFDYMHRLRIIHCDVKPDNFMVLHW</sequence>
<dbReference type="GO" id="GO:0000776">
    <property type="term" value="C:kinetochore"/>
    <property type="evidence" value="ECO:0007669"/>
    <property type="project" value="UniProtKB-KW"/>
</dbReference>
<comment type="caution">
    <text evidence="6">The sequence shown here is derived from an EMBL/GenBank/DDBJ whole genome shotgun (WGS) entry which is preliminary data.</text>
</comment>
<evidence type="ECO:0000259" key="5">
    <source>
        <dbReference type="PROSITE" id="PS50011"/>
    </source>
</evidence>
<comment type="subcellular location">
    <subcellularLocation>
        <location evidence="1">Chromosome</location>
        <location evidence="1">Centromere</location>
        <location evidence="1">Kinetochore</location>
    </subcellularLocation>
</comment>
<keyword evidence="3" id="KW-0995">Kinetochore</keyword>
<keyword evidence="2" id="KW-0158">Chromosome</keyword>
<dbReference type="Gene3D" id="1.10.510.10">
    <property type="entry name" value="Transferase(Phosphotransferase) domain 1"/>
    <property type="match status" value="1"/>
</dbReference>
<evidence type="ECO:0000313" key="6">
    <source>
        <dbReference type="EMBL" id="CAF5198832.1"/>
    </source>
</evidence>
<dbReference type="Proteomes" id="UP000676336">
    <property type="component" value="Unassembled WGS sequence"/>
</dbReference>
<dbReference type="GO" id="GO:0005524">
    <property type="term" value="F:ATP binding"/>
    <property type="evidence" value="ECO:0007669"/>
    <property type="project" value="InterPro"/>
</dbReference>
<gene>
    <name evidence="6" type="ORF">SMN809_LOCUS74908</name>
</gene>
<dbReference type="AlphaFoldDB" id="A0A8S3IJ34"/>
<evidence type="ECO:0000256" key="2">
    <source>
        <dbReference type="ARBA" id="ARBA00022454"/>
    </source>
</evidence>
<organism evidence="6 7">
    <name type="scientific">Rotaria magnacalcarata</name>
    <dbReference type="NCBI Taxonomy" id="392030"/>
    <lineage>
        <taxon>Eukaryota</taxon>
        <taxon>Metazoa</taxon>
        <taxon>Spiralia</taxon>
        <taxon>Gnathifera</taxon>
        <taxon>Rotifera</taxon>
        <taxon>Eurotatoria</taxon>
        <taxon>Bdelloidea</taxon>
        <taxon>Philodinida</taxon>
        <taxon>Philodinidae</taxon>
        <taxon>Rotaria</taxon>
    </lineage>
</organism>
<dbReference type="InterPro" id="IPR008271">
    <property type="entry name" value="Ser/Thr_kinase_AS"/>
</dbReference>
<evidence type="ECO:0000256" key="4">
    <source>
        <dbReference type="ARBA" id="ARBA00023328"/>
    </source>
</evidence>
<dbReference type="InterPro" id="IPR015661">
    <property type="entry name" value="Bub1/Mad3"/>
</dbReference>
<dbReference type="GO" id="GO:0004672">
    <property type="term" value="F:protein kinase activity"/>
    <property type="evidence" value="ECO:0007669"/>
    <property type="project" value="InterPro"/>
</dbReference>
<evidence type="ECO:0000256" key="1">
    <source>
        <dbReference type="ARBA" id="ARBA00004629"/>
    </source>
</evidence>
<dbReference type="PANTHER" id="PTHR14030">
    <property type="entry name" value="MITOTIC CHECKPOINT SERINE/THREONINE-PROTEIN KINASE BUB1"/>
    <property type="match status" value="1"/>
</dbReference>
<dbReference type="SUPFAM" id="SSF56112">
    <property type="entry name" value="Protein kinase-like (PK-like)"/>
    <property type="match status" value="1"/>
</dbReference>
<dbReference type="InterPro" id="IPR000719">
    <property type="entry name" value="Prot_kinase_dom"/>
</dbReference>
<proteinExistence type="predicted"/>
<evidence type="ECO:0000256" key="3">
    <source>
        <dbReference type="ARBA" id="ARBA00022838"/>
    </source>
</evidence>
<feature type="non-terminal residue" evidence="6">
    <location>
        <position position="1"/>
    </location>
</feature>
<accession>A0A8S3IJ34</accession>
<evidence type="ECO:0000313" key="7">
    <source>
        <dbReference type="Proteomes" id="UP000676336"/>
    </source>
</evidence>
<dbReference type="EMBL" id="CAJOBI010331239">
    <property type="protein sequence ID" value="CAF5198832.1"/>
    <property type="molecule type" value="Genomic_DNA"/>
</dbReference>